<gene>
    <name evidence="5" type="ORF">AFUS01_LOCUS35730</name>
</gene>
<dbReference type="PANTHER" id="PTHR11731:SF200">
    <property type="entry name" value="DIPEPTIDYL PEPTIDASE 10, ISOFORM B"/>
    <property type="match status" value="1"/>
</dbReference>
<dbReference type="Pfam" id="PF00326">
    <property type="entry name" value="Peptidase_S9"/>
    <property type="match status" value="1"/>
</dbReference>
<keyword evidence="6" id="KW-1185">Reference proteome</keyword>
<feature type="domain" description="Peptidase S9 prolyl oligopeptidase catalytic" evidence="4">
    <location>
        <begin position="5"/>
        <end position="104"/>
    </location>
</feature>
<proteinExistence type="predicted"/>
<dbReference type="GO" id="GO:0005886">
    <property type="term" value="C:plasma membrane"/>
    <property type="evidence" value="ECO:0007669"/>
    <property type="project" value="TreeGrafter"/>
</dbReference>
<feature type="non-terminal residue" evidence="5">
    <location>
        <position position="104"/>
    </location>
</feature>
<dbReference type="Proteomes" id="UP000708208">
    <property type="component" value="Unassembled WGS sequence"/>
</dbReference>
<keyword evidence="1" id="KW-0031">Aminopeptidase</keyword>
<dbReference type="GO" id="GO:0006508">
    <property type="term" value="P:proteolysis"/>
    <property type="evidence" value="ECO:0007669"/>
    <property type="project" value="InterPro"/>
</dbReference>
<dbReference type="GO" id="GO:0008236">
    <property type="term" value="F:serine-type peptidase activity"/>
    <property type="evidence" value="ECO:0007669"/>
    <property type="project" value="UniProtKB-KW"/>
</dbReference>
<feature type="non-terminal residue" evidence="5">
    <location>
        <position position="1"/>
    </location>
</feature>
<dbReference type="PANTHER" id="PTHR11731">
    <property type="entry name" value="PROTEASE FAMILY S9B,C DIPEPTIDYL-PEPTIDASE IV-RELATED"/>
    <property type="match status" value="1"/>
</dbReference>
<dbReference type="EMBL" id="CAJVCH010537021">
    <property type="protein sequence ID" value="CAG7825629.1"/>
    <property type="molecule type" value="Genomic_DNA"/>
</dbReference>
<dbReference type="GO" id="GO:0008239">
    <property type="term" value="F:dipeptidyl-peptidase activity"/>
    <property type="evidence" value="ECO:0007669"/>
    <property type="project" value="TreeGrafter"/>
</dbReference>
<protein>
    <recommendedName>
        <fullName evidence="4">Peptidase S9 prolyl oligopeptidase catalytic domain-containing protein</fullName>
    </recommendedName>
</protein>
<keyword evidence="3" id="KW-0325">Glycoprotein</keyword>
<organism evidence="5 6">
    <name type="scientific">Allacma fusca</name>
    <dbReference type="NCBI Taxonomy" id="39272"/>
    <lineage>
        <taxon>Eukaryota</taxon>
        <taxon>Metazoa</taxon>
        <taxon>Ecdysozoa</taxon>
        <taxon>Arthropoda</taxon>
        <taxon>Hexapoda</taxon>
        <taxon>Collembola</taxon>
        <taxon>Symphypleona</taxon>
        <taxon>Sminthuridae</taxon>
        <taxon>Allacma</taxon>
    </lineage>
</organism>
<evidence type="ECO:0000256" key="1">
    <source>
        <dbReference type="ARBA" id="ARBA00022438"/>
    </source>
</evidence>
<keyword evidence="1" id="KW-0645">Protease</keyword>
<name>A0A8J2PJY9_9HEXA</name>
<evidence type="ECO:0000256" key="2">
    <source>
        <dbReference type="ARBA" id="ARBA00022825"/>
    </source>
</evidence>
<dbReference type="InterPro" id="IPR050278">
    <property type="entry name" value="Serine_Prot_S9B/DPPIV"/>
</dbReference>
<keyword evidence="2" id="KW-0720">Serine protease</keyword>
<evidence type="ECO:0000313" key="6">
    <source>
        <dbReference type="Proteomes" id="UP000708208"/>
    </source>
</evidence>
<keyword evidence="1" id="KW-0378">Hydrolase</keyword>
<comment type="caution">
    <text evidence="5">The sequence shown here is derived from an EMBL/GenBank/DDBJ whole genome shotgun (WGS) entry which is preliminary data.</text>
</comment>
<dbReference type="AlphaFoldDB" id="A0A8J2PJY9"/>
<evidence type="ECO:0000259" key="4">
    <source>
        <dbReference type="Pfam" id="PF00326"/>
    </source>
</evidence>
<evidence type="ECO:0000256" key="3">
    <source>
        <dbReference type="ARBA" id="ARBA00023180"/>
    </source>
</evidence>
<accession>A0A8J2PJY9</accession>
<sequence length="104" mass="11967">YLRDSLHFVDERKIGVWGWSYGGYLTAMIMANKDSSNLFQCGASVAPVTNWKLYDSAYTERYMGMPNVTENYKGYAESDVTQNVENFEKKMFYLLHGTADDNVH</sequence>
<reference evidence="5" key="1">
    <citation type="submission" date="2021-06" db="EMBL/GenBank/DDBJ databases">
        <authorList>
            <person name="Hodson N. C."/>
            <person name="Mongue J. A."/>
            <person name="Jaron S. K."/>
        </authorList>
    </citation>
    <scope>NUCLEOTIDE SEQUENCE</scope>
</reference>
<dbReference type="InterPro" id="IPR001375">
    <property type="entry name" value="Peptidase_S9_cat"/>
</dbReference>
<dbReference type="GO" id="GO:0004177">
    <property type="term" value="F:aminopeptidase activity"/>
    <property type="evidence" value="ECO:0007669"/>
    <property type="project" value="UniProtKB-KW"/>
</dbReference>
<dbReference type="OrthoDB" id="16520at2759"/>
<evidence type="ECO:0000313" key="5">
    <source>
        <dbReference type="EMBL" id="CAG7825629.1"/>
    </source>
</evidence>